<dbReference type="InterPro" id="IPR029021">
    <property type="entry name" value="Prot-tyrosine_phosphatase-like"/>
</dbReference>
<evidence type="ECO:0000259" key="6">
    <source>
        <dbReference type="PROSITE" id="PS50056"/>
    </source>
</evidence>
<dbReference type="AlphaFoldDB" id="A0A1J4KW87"/>
<dbReference type="GO" id="GO:0033550">
    <property type="term" value="F:MAP kinase tyrosine phosphatase activity"/>
    <property type="evidence" value="ECO:0007669"/>
    <property type="project" value="TreeGrafter"/>
</dbReference>
<accession>A0A1J4KW87</accession>
<keyword evidence="4" id="KW-0904">Protein phosphatase</keyword>
<dbReference type="CDD" id="cd14498">
    <property type="entry name" value="DSP"/>
    <property type="match status" value="1"/>
</dbReference>
<keyword evidence="8" id="KW-1185">Reference proteome</keyword>
<gene>
    <name evidence="7" type="ORF">TRFO_16013</name>
</gene>
<dbReference type="PANTHER" id="PTHR10159">
    <property type="entry name" value="DUAL SPECIFICITY PROTEIN PHOSPHATASE"/>
    <property type="match status" value="1"/>
</dbReference>
<evidence type="ECO:0000256" key="1">
    <source>
        <dbReference type="ARBA" id="ARBA00008601"/>
    </source>
</evidence>
<dbReference type="PROSITE" id="PS00383">
    <property type="entry name" value="TYR_PHOSPHATASE_1"/>
    <property type="match status" value="1"/>
</dbReference>
<dbReference type="EMBL" id="MLAK01000476">
    <property type="protein sequence ID" value="OHT13789.1"/>
    <property type="molecule type" value="Genomic_DNA"/>
</dbReference>
<dbReference type="GO" id="GO:0008330">
    <property type="term" value="F:protein tyrosine/threonine phosphatase activity"/>
    <property type="evidence" value="ECO:0007669"/>
    <property type="project" value="TreeGrafter"/>
</dbReference>
<sequence length="370" mass="41153">MGVCFSTEHQLKPTGFSGKAIMAFTYEGSNIFRQINFLDLINSLTSYSSFPVIIIEPTHGAKPPIIKVGPPSISYVETMRSLHQTYKVSQFKFASFRLWLLISESISSAVVSDVISDCRTYPFADFFSTKAFTADDLFFDVSNVGSFAATFKPPTQCGGLRSSSPLRTAAQINSNTFIVRRSHDAVALQTTFKAPNPVETAYPISKSNDCDFVINGLFIGGEAAARNKSLLQRLGITHIVNLNSGDSLVDEYDDYTYCSILLNDSVFEDLTPEFWNAINFIDNAIRQNGAVLVHCRRGISRSAALVVAYLMDCRGMKLEAAMSFLKKQRPIVNINQGFVEQLQSHEEQKLKETRVSTPHTPRFGLRLTVF</sequence>
<comment type="caution">
    <text evidence="7">The sequence shown here is derived from an EMBL/GenBank/DDBJ whole genome shotgun (WGS) entry which is preliminary data.</text>
</comment>
<dbReference type="SMART" id="SM00195">
    <property type="entry name" value="DSPc"/>
    <property type="match status" value="1"/>
</dbReference>
<evidence type="ECO:0000313" key="7">
    <source>
        <dbReference type="EMBL" id="OHT13789.1"/>
    </source>
</evidence>
<dbReference type="GO" id="GO:0043409">
    <property type="term" value="P:negative regulation of MAPK cascade"/>
    <property type="evidence" value="ECO:0007669"/>
    <property type="project" value="TreeGrafter"/>
</dbReference>
<dbReference type="OrthoDB" id="10252009at2759"/>
<dbReference type="GO" id="GO:0005737">
    <property type="term" value="C:cytoplasm"/>
    <property type="evidence" value="ECO:0007669"/>
    <property type="project" value="TreeGrafter"/>
</dbReference>
<evidence type="ECO:0000256" key="3">
    <source>
        <dbReference type="ARBA" id="ARBA00022801"/>
    </source>
</evidence>
<dbReference type="InterPro" id="IPR020422">
    <property type="entry name" value="TYR_PHOSPHATASE_DUAL_dom"/>
</dbReference>
<dbReference type="PROSITE" id="PS50056">
    <property type="entry name" value="TYR_PHOSPHATASE_2"/>
    <property type="match status" value="1"/>
</dbReference>
<proteinExistence type="inferred from homology"/>
<evidence type="ECO:0000313" key="8">
    <source>
        <dbReference type="Proteomes" id="UP000179807"/>
    </source>
</evidence>
<evidence type="ECO:0000256" key="2">
    <source>
        <dbReference type="ARBA" id="ARBA00013064"/>
    </source>
</evidence>
<name>A0A1J4KW87_9EUKA</name>
<dbReference type="PROSITE" id="PS50054">
    <property type="entry name" value="TYR_PHOSPHATASE_DUAL"/>
    <property type="match status" value="1"/>
</dbReference>
<dbReference type="InterPro" id="IPR000387">
    <property type="entry name" value="Tyr_Pase_dom"/>
</dbReference>
<protein>
    <recommendedName>
        <fullName evidence="2">protein-tyrosine-phosphatase</fullName>
        <ecNumber evidence="2">3.1.3.48</ecNumber>
    </recommendedName>
</protein>
<evidence type="ECO:0000256" key="4">
    <source>
        <dbReference type="ARBA" id="ARBA00022912"/>
    </source>
</evidence>
<organism evidence="7 8">
    <name type="scientific">Tritrichomonas foetus</name>
    <dbReference type="NCBI Taxonomy" id="1144522"/>
    <lineage>
        <taxon>Eukaryota</taxon>
        <taxon>Metamonada</taxon>
        <taxon>Parabasalia</taxon>
        <taxon>Tritrichomonadida</taxon>
        <taxon>Tritrichomonadidae</taxon>
        <taxon>Tritrichomonas</taxon>
    </lineage>
</organism>
<dbReference type="GO" id="GO:0017017">
    <property type="term" value="F:MAP kinase tyrosine/serine/threonine phosphatase activity"/>
    <property type="evidence" value="ECO:0007669"/>
    <property type="project" value="TreeGrafter"/>
</dbReference>
<comment type="similarity">
    <text evidence="1">Belongs to the protein-tyrosine phosphatase family. Non-receptor class dual specificity subfamily.</text>
</comment>
<feature type="domain" description="Tyrosine specific protein phosphatases" evidence="6">
    <location>
        <begin position="272"/>
        <end position="330"/>
    </location>
</feature>
<dbReference type="InterPro" id="IPR016130">
    <property type="entry name" value="Tyr_Pase_AS"/>
</dbReference>
<keyword evidence="3" id="KW-0378">Hydrolase</keyword>
<dbReference type="EC" id="3.1.3.48" evidence="2"/>
<dbReference type="VEuPathDB" id="TrichDB:TRFO_16013"/>
<dbReference type="RefSeq" id="XP_068366925.1">
    <property type="nucleotide sequence ID" value="XM_068498717.1"/>
</dbReference>
<dbReference type="GeneID" id="94833421"/>
<dbReference type="PANTHER" id="PTHR10159:SF519">
    <property type="entry name" value="DUAL SPECIFICITY PROTEIN PHOSPHATASE MPK3"/>
    <property type="match status" value="1"/>
</dbReference>
<dbReference type="InterPro" id="IPR000340">
    <property type="entry name" value="Dual-sp_phosphatase_cat-dom"/>
</dbReference>
<reference evidence="7" key="1">
    <citation type="submission" date="2016-10" db="EMBL/GenBank/DDBJ databases">
        <authorList>
            <person name="Benchimol M."/>
            <person name="Almeida L.G."/>
            <person name="Vasconcelos A.T."/>
            <person name="Perreira-Neves A."/>
            <person name="Rosa I.A."/>
            <person name="Tasca T."/>
            <person name="Bogo M.R."/>
            <person name="de Souza W."/>
        </authorList>
    </citation>
    <scope>NUCLEOTIDE SEQUENCE [LARGE SCALE GENOMIC DNA]</scope>
    <source>
        <strain evidence="7">K</strain>
    </source>
</reference>
<evidence type="ECO:0000259" key="5">
    <source>
        <dbReference type="PROSITE" id="PS50054"/>
    </source>
</evidence>
<dbReference type="Proteomes" id="UP000179807">
    <property type="component" value="Unassembled WGS sequence"/>
</dbReference>
<dbReference type="SUPFAM" id="SSF52799">
    <property type="entry name" value="(Phosphotyrosine protein) phosphatases II"/>
    <property type="match status" value="1"/>
</dbReference>
<dbReference type="Pfam" id="PF00782">
    <property type="entry name" value="DSPc"/>
    <property type="match status" value="1"/>
</dbReference>
<dbReference type="Gene3D" id="3.90.190.10">
    <property type="entry name" value="Protein tyrosine phosphatase superfamily"/>
    <property type="match status" value="1"/>
</dbReference>
<feature type="domain" description="Tyrosine-protein phosphatase" evidence="5">
    <location>
        <begin position="208"/>
        <end position="351"/>
    </location>
</feature>